<organism evidence="2 3">
    <name type="scientific">Georgenia soli</name>
    <dbReference type="NCBI Taxonomy" id="638953"/>
    <lineage>
        <taxon>Bacteria</taxon>
        <taxon>Bacillati</taxon>
        <taxon>Actinomycetota</taxon>
        <taxon>Actinomycetes</taxon>
        <taxon>Micrococcales</taxon>
        <taxon>Bogoriellaceae</taxon>
        <taxon>Georgenia</taxon>
    </lineage>
</organism>
<evidence type="ECO:0000256" key="1">
    <source>
        <dbReference type="SAM" id="Phobius"/>
    </source>
</evidence>
<dbReference type="SUPFAM" id="SSF103473">
    <property type="entry name" value="MFS general substrate transporter"/>
    <property type="match status" value="1"/>
</dbReference>
<feature type="transmembrane region" description="Helical" evidence="1">
    <location>
        <begin position="92"/>
        <end position="110"/>
    </location>
</feature>
<protein>
    <submittedName>
        <fullName evidence="2">Uncharacterized protein</fullName>
    </submittedName>
</protein>
<accession>A0A2A9EMV2</accession>
<feature type="transmembrane region" description="Helical" evidence="1">
    <location>
        <begin position="122"/>
        <end position="143"/>
    </location>
</feature>
<feature type="transmembrane region" description="Helical" evidence="1">
    <location>
        <begin position="25"/>
        <end position="45"/>
    </location>
</feature>
<proteinExistence type="predicted"/>
<evidence type="ECO:0000313" key="2">
    <source>
        <dbReference type="EMBL" id="PFG39936.1"/>
    </source>
</evidence>
<reference evidence="2 3" key="1">
    <citation type="submission" date="2017-10" db="EMBL/GenBank/DDBJ databases">
        <title>Sequencing the genomes of 1000 actinobacteria strains.</title>
        <authorList>
            <person name="Klenk H.-P."/>
        </authorList>
    </citation>
    <scope>NUCLEOTIDE SEQUENCE [LARGE SCALE GENOMIC DNA]</scope>
    <source>
        <strain evidence="2 3">DSM 21838</strain>
    </source>
</reference>
<dbReference type="InterPro" id="IPR036259">
    <property type="entry name" value="MFS_trans_sf"/>
</dbReference>
<comment type="caution">
    <text evidence="2">The sequence shown here is derived from an EMBL/GenBank/DDBJ whole genome shotgun (WGS) entry which is preliminary data.</text>
</comment>
<sequence>MLRSMAELEEPTARDRWVVARKRRFYLVAALLFVVGVAAVAWSVLSGNGVGVLIFVILLVPAVMLVLVAFMTERYVNDLDTGREGAATRRTYTLSLMSSLAMAVASVISLAGNGSGGRYAPIWWVILVVSGTLGTIAIVQLFVRRPGARRRRDREEEA</sequence>
<gene>
    <name evidence="2" type="ORF">ATJ97_2456</name>
</gene>
<feature type="transmembrane region" description="Helical" evidence="1">
    <location>
        <begin position="51"/>
        <end position="71"/>
    </location>
</feature>
<keyword evidence="1" id="KW-0812">Transmembrane</keyword>
<evidence type="ECO:0000313" key="3">
    <source>
        <dbReference type="Proteomes" id="UP000222106"/>
    </source>
</evidence>
<dbReference type="AlphaFoldDB" id="A0A2A9EMV2"/>
<dbReference type="EMBL" id="PDJI01000004">
    <property type="protein sequence ID" value="PFG39936.1"/>
    <property type="molecule type" value="Genomic_DNA"/>
</dbReference>
<keyword evidence="3" id="KW-1185">Reference proteome</keyword>
<keyword evidence="1" id="KW-1133">Transmembrane helix</keyword>
<name>A0A2A9EMV2_9MICO</name>
<dbReference type="Proteomes" id="UP000222106">
    <property type="component" value="Unassembled WGS sequence"/>
</dbReference>
<keyword evidence="1" id="KW-0472">Membrane</keyword>